<evidence type="ECO:0000259" key="1">
    <source>
        <dbReference type="Pfam" id="PF10536"/>
    </source>
</evidence>
<dbReference type="Pfam" id="PF10536">
    <property type="entry name" value="PMD"/>
    <property type="match status" value="1"/>
</dbReference>
<accession>A0A9D3WIG2</accession>
<dbReference type="Proteomes" id="UP000828251">
    <property type="component" value="Unassembled WGS sequence"/>
</dbReference>
<dbReference type="GO" id="GO:0010073">
    <property type="term" value="P:meristem maintenance"/>
    <property type="evidence" value="ECO:0007669"/>
    <property type="project" value="InterPro"/>
</dbReference>
<evidence type="ECO:0000313" key="2">
    <source>
        <dbReference type="EMBL" id="KAH1129581.1"/>
    </source>
</evidence>
<reference evidence="2 3" key="1">
    <citation type="journal article" date="2021" name="Plant Biotechnol. J.">
        <title>Multi-omics assisted identification of the key and species-specific regulatory components of drought-tolerant mechanisms in Gossypium stocksii.</title>
        <authorList>
            <person name="Yu D."/>
            <person name="Ke L."/>
            <person name="Zhang D."/>
            <person name="Wu Y."/>
            <person name="Sun Y."/>
            <person name="Mei J."/>
            <person name="Sun J."/>
            <person name="Sun Y."/>
        </authorList>
    </citation>
    <scope>NUCLEOTIDE SEQUENCE [LARGE SCALE GENOMIC DNA]</scope>
    <source>
        <strain evidence="3">cv. E1</strain>
        <tissue evidence="2">Leaf</tissue>
    </source>
</reference>
<evidence type="ECO:0000313" key="3">
    <source>
        <dbReference type="Proteomes" id="UP000828251"/>
    </source>
</evidence>
<proteinExistence type="predicted"/>
<dbReference type="OrthoDB" id="1937804at2759"/>
<dbReference type="PANTHER" id="PTHR46033:SF8">
    <property type="entry name" value="PROTEIN MAINTENANCE OF MERISTEMS-LIKE"/>
    <property type="match status" value="1"/>
</dbReference>
<organism evidence="2 3">
    <name type="scientific">Gossypium stocksii</name>
    <dbReference type="NCBI Taxonomy" id="47602"/>
    <lineage>
        <taxon>Eukaryota</taxon>
        <taxon>Viridiplantae</taxon>
        <taxon>Streptophyta</taxon>
        <taxon>Embryophyta</taxon>
        <taxon>Tracheophyta</taxon>
        <taxon>Spermatophyta</taxon>
        <taxon>Magnoliopsida</taxon>
        <taxon>eudicotyledons</taxon>
        <taxon>Gunneridae</taxon>
        <taxon>Pentapetalae</taxon>
        <taxon>rosids</taxon>
        <taxon>malvids</taxon>
        <taxon>Malvales</taxon>
        <taxon>Malvaceae</taxon>
        <taxon>Malvoideae</taxon>
        <taxon>Gossypium</taxon>
    </lineage>
</organism>
<dbReference type="InterPro" id="IPR019557">
    <property type="entry name" value="AminoTfrase-like_pln_mobile"/>
</dbReference>
<keyword evidence="3" id="KW-1185">Reference proteome</keyword>
<comment type="caution">
    <text evidence="2">The sequence shown here is derived from an EMBL/GenBank/DDBJ whole genome shotgun (WGS) entry which is preliminary data.</text>
</comment>
<dbReference type="PANTHER" id="PTHR46033">
    <property type="entry name" value="PROTEIN MAIN-LIKE 2"/>
    <property type="match status" value="1"/>
</dbReference>
<protein>
    <recommendedName>
        <fullName evidence="1">Aminotransferase-like plant mobile domain-containing protein</fullName>
    </recommendedName>
</protein>
<dbReference type="EMBL" id="JAIQCV010000001">
    <property type="protein sequence ID" value="KAH1129581.1"/>
    <property type="molecule type" value="Genomic_DNA"/>
</dbReference>
<feature type="domain" description="Aminotransferase-like plant mobile" evidence="1">
    <location>
        <begin position="4"/>
        <end position="90"/>
    </location>
</feature>
<sequence length="92" mass="10248">MLGGCKLDPTLISTLVEIWRPESPIFHLPCGEFTITLEDIALQLGLLVDGRVVTGPVVIHGKEDICDTLLGKVLNKYQGGRIEIKWLEEQYT</sequence>
<dbReference type="AlphaFoldDB" id="A0A9D3WIG2"/>
<gene>
    <name evidence="2" type="ORF">J1N35_000959</name>
</gene>
<name>A0A9D3WIG2_9ROSI</name>
<dbReference type="InterPro" id="IPR044824">
    <property type="entry name" value="MAIN-like"/>
</dbReference>